<reference evidence="1 2" key="1">
    <citation type="submission" date="2018-05" db="EMBL/GenBank/DDBJ databases">
        <title>Genomic Encyclopedia of Type Strains, Phase IV (KMG-IV): sequencing the most valuable type-strain genomes for metagenomic binning, comparative biology and taxonomic classification.</title>
        <authorList>
            <person name="Goeker M."/>
        </authorList>
    </citation>
    <scope>NUCLEOTIDE SEQUENCE [LARGE SCALE GENOMIC DNA]</scope>
    <source>
        <strain evidence="1 2">DSM 19579</strain>
    </source>
</reference>
<evidence type="ECO:0000313" key="2">
    <source>
        <dbReference type="Proteomes" id="UP000246744"/>
    </source>
</evidence>
<sequence length="58" mass="6443">MSYTQGLRHFGERPVPVKCPKCAHIANQRAAKLRKNTPLKCPHCGLEFLPSQCPRIGG</sequence>
<gene>
    <name evidence="1" type="ORF">DES37_10254</name>
</gene>
<dbReference type="Pfam" id="PF23499">
    <property type="entry name" value="YnfU"/>
    <property type="match status" value="1"/>
</dbReference>
<proteinExistence type="predicted"/>
<dbReference type="InterPro" id="IPR057793">
    <property type="entry name" value="YnfU-like"/>
</dbReference>
<dbReference type="EMBL" id="QGTS01000002">
    <property type="protein sequence ID" value="PWW11452.1"/>
    <property type="molecule type" value="Genomic_DNA"/>
</dbReference>
<organism evidence="1 2">
    <name type="scientific">Mangrovibacter plantisponsor</name>
    <dbReference type="NCBI Taxonomy" id="451513"/>
    <lineage>
        <taxon>Bacteria</taxon>
        <taxon>Pseudomonadati</taxon>
        <taxon>Pseudomonadota</taxon>
        <taxon>Gammaproteobacteria</taxon>
        <taxon>Enterobacterales</taxon>
        <taxon>Enterobacteriaceae</taxon>
        <taxon>Mangrovibacter</taxon>
    </lineage>
</organism>
<comment type="caution">
    <text evidence="1">The sequence shown here is derived from an EMBL/GenBank/DDBJ whole genome shotgun (WGS) entry which is preliminary data.</text>
</comment>
<keyword evidence="2" id="KW-1185">Reference proteome</keyword>
<dbReference type="NCBIfam" id="NF038384">
    <property type="entry name" value="zinc_YnfU_fam"/>
    <property type="match status" value="1"/>
</dbReference>
<accession>A0A317Q7D5</accession>
<protein>
    <submittedName>
        <fullName evidence="1">Uncharacterized protein</fullName>
    </submittedName>
</protein>
<dbReference type="Proteomes" id="UP000246744">
    <property type="component" value="Unassembled WGS sequence"/>
</dbReference>
<name>A0A317Q7D5_9ENTR</name>
<dbReference type="AlphaFoldDB" id="A0A317Q7D5"/>
<dbReference type="RefSeq" id="WP_245929961.1">
    <property type="nucleotide sequence ID" value="NZ_QGTS01000002.1"/>
</dbReference>
<evidence type="ECO:0000313" key="1">
    <source>
        <dbReference type="EMBL" id="PWW11452.1"/>
    </source>
</evidence>